<proteinExistence type="predicted"/>
<dbReference type="AlphaFoldDB" id="A0A7J6N0D3"/>
<name>A0A7J6N0D3_PERCH</name>
<organism evidence="1 2">
    <name type="scientific">Perkinsus chesapeaki</name>
    <name type="common">Clam parasite</name>
    <name type="synonym">Perkinsus andrewsi</name>
    <dbReference type="NCBI Taxonomy" id="330153"/>
    <lineage>
        <taxon>Eukaryota</taxon>
        <taxon>Sar</taxon>
        <taxon>Alveolata</taxon>
        <taxon>Perkinsozoa</taxon>
        <taxon>Perkinsea</taxon>
        <taxon>Perkinsida</taxon>
        <taxon>Perkinsidae</taxon>
        <taxon>Perkinsus</taxon>
    </lineage>
</organism>
<accession>A0A7J6N0D3</accession>
<evidence type="ECO:0000313" key="1">
    <source>
        <dbReference type="EMBL" id="KAF4677323.1"/>
    </source>
</evidence>
<evidence type="ECO:0000313" key="2">
    <source>
        <dbReference type="Proteomes" id="UP000591131"/>
    </source>
</evidence>
<dbReference type="EMBL" id="JAAPAO010000016">
    <property type="protein sequence ID" value="KAF4677323.1"/>
    <property type="molecule type" value="Genomic_DNA"/>
</dbReference>
<dbReference type="Proteomes" id="UP000591131">
    <property type="component" value="Unassembled WGS sequence"/>
</dbReference>
<sequence>MDADAGSILWHVDWPSSCSDQLHRIVSKTVACMMFTDEVKSQYSQLRCFGAFQILHTELASFDVSALSIRFYVKKLDMRNECLCVYLPLEVVKTFRSLTEVSALAMYFSNHIPSQHVNRLLLHVTNAVKLNDFSPKSTRRALGTGLMQLATDVCIDVAIAFRGFYVFIELEERSLSPPRNGKPSKRCFPCRRTRVTRVRKLSTGVRHLWAFGDVPQKARQSLERPQAGDDDSNEGYRMKAYPIEQGGRKGRLVIGVPTELTAEVLRLPIIRFLETVLYAAFSCECDSTKHHVHERQ</sequence>
<reference evidence="1 2" key="1">
    <citation type="submission" date="2020-04" db="EMBL/GenBank/DDBJ databases">
        <title>Perkinsus chesapeaki whole genome sequence.</title>
        <authorList>
            <person name="Bogema D.R."/>
        </authorList>
    </citation>
    <scope>NUCLEOTIDE SEQUENCE [LARGE SCALE GENOMIC DNA]</scope>
    <source>
        <strain evidence="1">ATCC PRA-425</strain>
    </source>
</reference>
<gene>
    <name evidence="1" type="ORF">FOL47_002251</name>
</gene>
<protein>
    <submittedName>
        <fullName evidence="1">Uncharacterized protein</fullName>
    </submittedName>
</protein>
<keyword evidence="2" id="KW-1185">Reference proteome</keyword>
<comment type="caution">
    <text evidence="1">The sequence shown here is derived from an EMBL/GenBank/DDBJ whole genome shotgun (WGS) entry which is preliminary data.</text>
</comment>